<dbReference type="Proteomes" id="UP000593565">
    <property type="component" value="Unassembled WGS sequence"/>
</dbReference>
<accession>A0A7J5ZJ39</accession>
<keyword evidence="1" id="KW-0732">Signal</keyword>
<organism evidence="2 3">
    <name type="scientific">Ameiurus melas</name>
    <name type="common">Black bullhead</name>
    <name type="synonym">Silurus melas</name>
    <dbReference type="NCBI Taxonomy" id="219545"/>
    <lineage>
        <taxon>Eukaryota</taxon>
        <taxon>Metazoa</taxon>
        <taxon>Chordata</taxon>
        <taxon>Craniata</taxon>
        <taxon>Vertebrata</taxon>
        <taxon>Euteleostomi</taxon>
        <taxon>Actinopterygii</taxon>
        <taxon>Neopterygii</taxon>
        <taxon>Teleostei</taxon>
        <taxon>Ostariophysi</taxon>
        <taxon>Siluriformes</taxon>
        <taxon>Ictaluridae</taxon>
        <taxon>Ameiurus</taxon>
    </lineage>
</organism>
<gene>
    <name evidence="2" type="ORF">AMELA_G00285970</name>
</gene>
<evidence type="ECO:0000256" key="1">
    <source>
        <dbReference type="SAM" id="SignalP"/>
    </source>
</evidence>
<comment type="caution">
    <text evidence="2">The sequence shown here is derived from an EMBL/GenBank/DDBJ whole genome shotgun (WGS) entry which is preliminary data.</text>
</comment>
<evidence type="ECO:0000313" key="3">
    <source>
        <dbReference type="Proteomes" id="UP000593565"/>
    </source>
</evidence>
<proteinExistence type="predicted"/>
<dbReference type="AlphaFoldDB" id="A0A7J5ZJ39"/>
<feature type="signal peptide" evidence="1">
    <location>
        <begin position="1"/>
        <end position="19"/>
    </location>
</feature>
<protein>
    <submittedName>
        <fullName evidence="2">Uncharacterized protein</fullName>
    </submittedName>
</protein>
<feature type="chain" id="PRO_5029450981" evidence="1">
    <location>
        <begin position="20"/>
        <end position="95"/>
    </location>
</feature>
<dbReference type="EMBL" id="JAAGNN010000029">
    <property type="protein sequence ID" value="KAF4070493.1"/>
    <property type="molecule type" value="Genomic_DNA"/>
</dbReference>
<reference evidence="2 3" key="1">
    <citation type="submission" date="2020-02" db="EMBL/GenBank/DDBJ databases">
        <title>A chromosome-scale genome assembly of the black bullhead catfish (Ameiurus melas).</title>
        <authorList>
            <person name="Wen M."/>
            <person name="Zham M."/>
            <person name="Cabau C."/>
            <person name="Klopp C."/>
            <person name="Donnadieu C."/>
            <person name="Roques C."/>
            <person name="Bouchez O."/>
            <person name="Lampietro C."/>
            <person name="Jouanno E."/>
            <person name="Herpin A."/>
            <person name="Louis A."/>
            <person name="Berthelot C."/>
            <person name="Parey E."/>
            <person name="Roest-Crollius H."/>
            <person name="Braasch I."/>
            <person name="Postlethwait J."/>
            <person name="Robinson-Rechavi M."/>
            <person name="Echchiki A."/>
            <person name="Begum T."/>
            <person name="Montfort J."/>
            <person name="Schartl M."/>
            <person name="Bobe J."/>
            <person name="Guiguen Y."/>
        </authorList>
    </citation>
    <scope>NUCLEOTIDE SEQUENCE [LARGE SCALE GENOMIC DNA]</scope>
    <source>
        <strain evidence="2">M_S1</strain>
        <tissue evidence="2">Blood</tissue>
    </source>
</reference>
<name>A0A7J5ZJ39_AMEME</name>
<evidence type="ECO:0000313" key="2">
    <source>
        <dbReference type="EMBL" id="KAF4070493.1"/>
    </source>
</evidence>
<sequence>MFSRAFMLLVVTCIQRTCPHHSGLLEEKLLTEEDQHFCRGGLELSYPGVDIRSCVIIPWEFREKISHEWGPPQVRLDTAKTIGKRSRDAYRKAVL</sequence>
<keyword evidence="3" id="KW-1185">Reference proteome</keyword>